<dbReference type="InterPro" id="IPR046960">
    <property type="entry name" value="PPR_At4g14850-like_plant"/>
</dbReference>
<evidence type="ECO:0000313" key="5">
    <source>
        <dbReference type="Proteomes" id="UP001652623"/>
    </source>
</evidence>
<dbReference type="PROSITE" id="PS51375">
    <property type="entry name" value="PPR"/>
    <property type="match status" value="6"/>
</dbReference>
<feature type="repeat" description="PPR" evidence="3">
    <location>
        <begin position="232"/>
        <end position="266"/>
    </location>
</feature>
<comment type="similarity">
    <text evidence="1">Belongs to the PPR family. PCMP-H subfamily.</text>
</comment>
<evidence type="ECO:0000256" key="3">
    <source>
        <dbReference type="PROSITE-ProRule" id="PRU00708"/>
    </source>
</evidence>
<name>A0ABM3IR96_ZIZJJ</name>
<dbReference type="InterPro" id="IPR002885">
    <property type="entry name" value="PPR_rpt"/>
</dbReference>
<evidence type="ECO:0000313" key="7">
    <source>
        <dbReference type="RefSeq" id="XP_048333882.2"/>
    </source>
</evidence>
<keyword evidence="5" id="KW-1185">Reference proteome</keyword>
<dbReference type="Proteomes" id="UP001652623">
    <property type="component" value="Chromosome 3"/>
</dbReference>
<dbReference type="InterPro" id="IPR046848">
    <property type="entry name" value="E_motif"/>
</dbReference>
<accession>A0ABM3IR96</accession>
<sequence length="943" mass="104798">MIKWTIKLWLFHALRDNLLQRHYLPFKPLSAQFLCSPKLFQTSSKFGGDTQNTAILSFIQSDRPTSISYSKLLSQCTASKTSGVGMEIHAQLIRFGLSKEPNLRNHLINFYSKCRRFRYARKLVEESKEPDLVSWSALISGYAQNGLGVEALYAFYDMHLLGVKSNEFTLPSVLKACSVRKDLGLGRQVHGIAVITGFETDVFVANTLVVMYAKCGEFGDSKRLFDAIPERNVVSWNALFSCYVQSDLCGEAVELFQEMIMNGIRPNEYSLSSIINGCTGLCDGMQGRKIHGYLIKLGYDSDPFSANALVDMYAKVGDLEDAISAFQEIAQPDIVSWNAIIAGCVLHEEHNRALKLFGDMKRSGIPPNMFTLSSTLKSCAALGLKDLGRWLHSSLIKMDTEVDLFVGVGLIDMYSKCEMMRNARMIHSLMPKKDLIAFNALISGHSQNGEDIEALFLFADMYKEGVGFNQTTISTVLKSAASLQAIKVCQQVHGLSIKSGLQSDIYVVNSLLDSYGKCGDIENAARIFEECPIGDLVAFTSMITAYAQYGQGEEALKLYFQMQDKGIMPDAFVCSSLLNACANLSAYEQGKQIHVHVLKFGFMSDVFAGNSLVNMYAKCGSIDDADRSFSEIPRRGIVSWSAMIGGLAQHGHGNEALQLFTQMLKDGVLPNHITLVSVLCACNHAGLVTEARKYFESMKELFGIEPMQEHYACMIDLLGRAGKLNEAMELVNTMPFEANASVWGALLGAARIHKNIEVGRQAAERLLVLEPEKSGTHVLLANIYASAGLWDNVAEVRRSMKDSKVKKEPGISWIEIKDKVHTFIVGDRSHSRCKEIYAKLEELSDLMNKAGYVPMVEIDLHDVERSEKEQLLLHHSEKLAVAFGLIATPPGAPIRVKKNLRVCPDCHAAFKFICKIVSREIIVRDINRFHHFKDGSCSCGDYW</sequence>
<dbReference type="RefSeq" id="XP_048333882.2">
    <property type="nucleotide sequence ID" value="XM_048477925.2"/>
</dbReference>
<evidence type="ECO:0000256" key="1">
    <source>
        <dbReference type="ARBA" id="ARBA00006643"/>
    </source>
</evidence>
<gene>
    <name evidence="6 7 8 9" type="primary">LOC107421946</name>
</gene>
<evidence type="ECO:0000259" key="4">
    <source>
        <dbReference type="Pfam" id="PF14432"/>
    </source>
</evidence>
<dbReference type="Pfam" id="PF13041">
    <property type="entry name" value="PPR_2"/>
    <property type="match status" value="4"/>
</dbReference>
<evidence type="ECO:0000256" key="2">
    <source>
        <dbReference type="ARBA" id="ARBA00022737"/>
    </source>
</evidence>
<feature type="repeat" description="PPR" evidence="3">
    <location>
        <begin position="535"/>
        <end position="569"/>
    </location>
</feature>
<evidence type="ECO:0000313" key="9">
    <source>
        <dbReference type="RefSeq" id="XP_048333884.2"/>
    </source>
</evidence>
<feature type="repeat" description="PPR" evidence="3">
    <location>
        <begin position="131"/>
        <end position="165"/>
    </location>
</feature>
<dbReference type="RefSeq" id="XP_048333884.2">
    <property type="nucleotide sequence ID" value="XM_048477927.2"/>
</dbReference>
<dbReference type="PANTHER" id="PTHR47926">
    <property type="entry name" value="PENTATRICOPEPTIDE REPEAT-CONTAINING PROTEIN"/>
    <property type="match status" value="1"/>
</dbReference>
<protein>
    <submittedName>
        <fullName evidence="6 7">Pentatricopeptide repeat-containing protein At5g04780, mitochondrial-like</fullName>
    </submittedName>
</protein>
<dbReference type="Pfam" id="PF14432">
    <property type="entry name" value="DYW_deaminase"/>
    <property type="match status" value="1"/>
</dbReference>
<keyword evidence="2" id="KW-0677">Repeat</keyword>
<feature type="repeat" description="PPR" evidence="3">
    <location>
        <begin position="636"/>
        <end position="670"/>
    </location>
</feature>
<dbReference type="RefSeq" id="XP_048333881.2">
    <property type="nucleotide sequence ID" value="XM_048477924.2"/>
</dbReference>
<dbReference type="GeneID" id="107421946"/>
<feature type="repeat" description="PPR" evidence="3">
    <location>
        <begin position="333"/>
        <end position="367"/>
    </location>
</feature>
<dbReference type="Pfam" id="PF20431">
    <property type="entry name" value="E_motif"/>
    <property type="match status" value="1"/>
</dbReference>
<dbReference type="NCBIfam" id="TIGR00756">
    <property type="entry name" value="PPR"/>
    <property type="match status" value="5"/>
</dbReference>
<dbReference type="PANTHER" id="PTHR47926:SF530">
    <property type="entry name" value="DYW DOMAIN-CONTAINING PROTEIN"/>
    <property type="match status" value="1"/>
</dbReference>
<dbReference type="Pfam" id="PF01535">
    <property type="entry name" value="PPR"/>
    <property type="match status" value="5"/>
</dbReference>
<organism evidence="5 9">
    <name type="scientific">Ziziphus jujuba</name>
    <name type="common">Chinese jujube</name>
    <name type="synonym">Ziziphus sativa</name>
    <dbReference type="NCBI Taxonomy" id="326968"/>
    <lineage>
        <taxon>Eukaryota</taxon>
        <taxon>Viridiplantae</taxon>
        <taxon>Streptophyta</taxon>
        <taxon>Embryophyta</taxon>
        <taxon>Tracheophyta</taxon>
        <taxon>Spermatophyta</taxon>
        <taxon>Magnoliopsida</taxon>
        <taxon>eudicotyledons</taxon>
        <taxon>Gunneridae</taxon>
        <taxon>Pentapetalae</taxon>
        <taxon>rosids</taxon>
        <taxon>fabids</taxon>
        <taxon>Rosales</taxon>
        <taxon>Rhamnaceae</taxon>
        <taxon>Paliureae</taxon>
        <taxon>Ziziphus</taxon>
    </lineage>
</organism>
<reference evidence="6 7" key="1">
    <citation type="submission" date="2025-05" db="UniProtKB">
        <authorList>
            <consortium name="RefSeq"/>
        </authorList>
    </citation>
    <scope>IDENTIFICATION</scope>
    <source>
        <tissue evidence="6 7">Seedling</tissue>
    </source>
</reference>
<proteinExistence type="inferred from homology"/>
<dbReference type="Pfam" id="PF20430">
    <property type="entry name" value="Eplus_motif"/>
    <property type="match status" value="1"/>
</dbReference>
<evidence type="ECO:0000313" key="8">
    <source>
        <dbReference type="RefSeq" id="XP_048333883.2"/>
    </source>
</evidence>
<feature type="domain" description="DYW" evidence="4">
    <location>
        <begin position="851"/>
        <end position="943"/>
    </location>
</feature>
<evidence type="ECO:0000313" key="6">
    <source>
        <dbReference type="RefSeq" id="XP_048333881.2"/>
    </source>
</evidence>
<dbReference type="RefSeq" id="XP_048333883.2">
    <property type="nucleotide sequence ID" value="XM_048477926.2"/>
</dbReference>
<feature type="repeat" description="PPR" evidence="3">
    <location>
        <begin position="434"/>
        <end position="468"/>
    </location>
</feature>
<dbReference type="InterPro" id="IPR011990">
    <property type="entry name" value="TPR-like_helical_dom_sf"/>
</dbReference>
<dbReference type="InterPro" id="IPR046849">
    <property type="entry name" value="E2_motif"/>
</dbReference>
<dbReference type="Gene3D" id="1.25.40.10">
    <property type="entry name" value="Tetratricopeptide repeat domain"/>
    <property type="match status" value="6"/>
</dbReference>
<dbReference type="InterPro" id="IPR032867">
    <property type="entry name" value="DYW_dom"/>
</dbReference>